<dbReference type="Pfam" id="PF03466">
    <property type="entry name" value="LysR_substrate"/>
    <property type="match status" value="1"/>
</dbReference>
<dbReference type="EMBL" id="JAPJZH010000031">
    <property type="protein sequence ID" value="MDA4848760.1"/>
    <property type="molecule type" value="Genomic_DNA"/>
</dbReference>
<keyword evidence="4" id="KW-0804">Transcription</keyword>
<evidence type="ECO:0000256" key="3">
    <source>
        <dbReference type="ARBA" id="ARBA00023125"/>
    </source>
</evidence>
<evidence type="ECO:0000313" key="7">
    <source>
        <dbReference type="Proteomes" id="UP001148313"/>
    </source>
</evidence>
<keyword evidence="2" id="KW-0805">Transcription regulation</keyword>
<dbReference type="InterPro" id="IPR036390">
    <property type="entry name" value="WH_DNA-bd_sf"/>
</dbReference>
<reference evidence="6" key="1">
    <citation type="submission" date="2022-11" db="EMBL/GenBank/DDBJ databases">
        <title>Hoeflea poritis sp. nov., isolated from scleractinian coral Porites lutea.</title>
        <authorList>
            <person name="Zhang G."/>
            <person name="Wei Q."/>
            <person name="Cai L."/>
        </authorList>
    </citation>
    <scope>NUCLEOTIDE SEQUENCE</scope>
    <source>
        <strain evidence="6">E7-10</strain>
    </source>
</reference>
<evidence type="ECO:0000256" key="4">
    <source>
        <dbReference type="ARBA" id="ARBA00023163"/>
    </source>
</evidence>
<evidence type="ECO:0000313" key="6">
    <source>
        <dbReference type="EMBL" id="MDA4848760.1"/>
    </source>
</evidence>
<dbReference type="Gene3D" id="3.40.190.10">
    <property type="entry name" value="Periplasmic binding protein-like II"/>
    <property type="match status" value="2"/>
</dbReference>
<evidence type="ECO:0000256" key="2">
    <source>
        <dbReference type="ARBA" id="ARBA00023015"/>
    </source>
</evidence>
<name>A0ABT4VX23_9HYPH</name>
<proteinExistence type="inferred from homology"/>
<dbReference type="PROSITE" id="PS50931">
    <property type="entry name" value="HTH_LYSR"/>
    <property type="match status" value="1"/>
</dbReference>
<dbReference type="InterPro" id="IPR058163">
    <property type="entry name" value="LysR-type_TF_proteobact-type"/>
</dbReference>
<dbReference type="SUPFAM" id="SSF53850">
    <property type="entry name" value="Periplasmic binding protein-like II"/>
    <property type="match status" value="1"/>
</dbReference>
<dbReference type="SUPFAM" id="SSF46785">
    <property type="entry name" value="Winged helix' DNA-binding domain"/>
    <property type="match status" value="1"/>
</dbReference>
<gene>
    <name evidence="6" type="ORF">OOZ53_25635</name>
</gene>
<dbReference type="InterPro" id="IPR036388">
    <property type="entry name" value="WH-like_DNA-bd_sf"/>
</dbReference>
<dbReference type="RefSeq" id="WP_271092636.1">
    <property type="nucleotide sequence ID" value="NZ_JAPJZH010000031.1"/>
</dbReference>
<dbReference type="InterPro" id="IPR000847">
    <property type="entry name" value="LysR_HTH_N"/>
</dbReference>
<comment type="similarity">
    <text evidence="1">Belongs to the LysR transcriptional regulatory family.</text>
</comment>
<dbReference type="PANTHER" id="PTHR30537:SF26">
    <property type="entry name" value="GLYCINE CLEAVAGE SYSTEM TRANSCRIPTIONAL ACTIVATOR"/>
    <property type="match status" value="1"/>
</dbReference>
<dbReference type="Proteomes" id="UP001148313">
    <property type="component" value="Unassembled WGS sequence"/>
</dbReference>
<sequence>MSMLLAFDSAARTGGFTAAAEELNLTQGAISRQVRALEDQLDVKLFRRTHRKITLTDAGRAYAREIHLALKRIQTASLCIKTNPRAGLLNIAILPTFGTRWLMPRFPSFLEENPEITVNFVTKLSQFDFGEEGLHAAIHFGLPDWPDAIATFLMHDELVPVASPQYLDRRDIAQASDLANEPLLHLTSRAQAWSDWLVASGVSTAKGQGLLFEQFSTAAQAAAAGLGVALLPKFLIRNEIERGELRVIFDKSVPTRSAYYLMLPSESINYAPAIAFRDWLKVTIEADLPA</sequence>
<dbReference type="Pfam" id="PF00126">
    <property type="entry name" value="HTH_1"/>
    <property type="match status" value="1"/>
</dbReference>
<comment type="caution">
    <text evidence="6">The sequence shown here is derived from an EMBL/GenBank/DDBJ whole genome shotgun (WGS) entry which is preliminary data.</text>
</comment>
<organism evidence="6 7">
    <name type="scientific">Hoeflea poritis</name>
    <dbReference type="NCBI Taxonomy" id="2993659"/>
    <lineage>
        <taxon>Bacteria</taxon>
        <taxon>Pseudomonadati</taxon>
        <taxon>Pseudomonadota</taxon>
        <taxon>Alphaproteobacteria</taxon>
        <taxon>Hyphomicrobiales</taxon>
        <taxon>Rhizobiaceae</taxon>
        <taxon>Hoeflea</taxon>
    </lineage>
</organism>
<keyword evidence="7" id="KW-1185">Reference proteome</keyword>
<evidence type="ECO:0000256" key="1">
    <source>
        <dbReference type="ARBA" id="ARBA00009437"/>
    </source>
</evidence>
<protein>
    <submittedName>
        <fullName evidence="6">LysR family transcriptional regulator</fullName>
    </submittedName>
</protein>
<evidence type="ECO:0000259" key="5">
    <source>
        <dbReference type="PROSITE" id="PS50931"/>
    </source>
</evidence>
<feature type="domain" description="HTH lysR-type" evidence="5">
    <location>
        <begin position="1"/>
        <end position="56"/>
    </location>
</feature>
<dbReference type="PANTHER" id="PTHR30537">
    <property type="entry name" value="HTH-TYPE TRANSCRIPTIONAL REGULATOR"/>
    <property type="match status" value="1"/>
</dbReference>
<keyword evidence="3" id="KW-0238">DNA-binding</keyword>
<dbReference type="InterPro" id="IPR005119">
    <property type="entry name" value="LysR_subst-bd"/>
</dbReference>
<accession>A0ABT4VX23</accession>
<dbReference type="PRINTS" id="PR00039">
    <property type="entry name" value="HTHLYSR"/>
</dbReference>
<dbReference type="Gene3D" id="1.10.10.10">
    <property type="entry name" value="Winged helix-like DNA-binding domain superfamily/Winged helix DNA-binding domain"/>
    <property type="match status" value="1"/>
</dbReference>